<name>E9EF61_METAQ</name>
<evidence type="ECO:0000313" key="3">
    <source>
        <dbReference type="Proteomes" id="UP000002499"/>
    </source>
</evidence>
<sequence>MAQLAASLGRHPCNNCKDDSDNWVGCAISPASKACINCVKRNMGNHCVLGEEIQVAGWQDAMHNDVNRVVDSQGRQDAGMATNVQSTAASGVPISGDTAKNDAGGQKVRDQGRHQTDEKDEFHAEFNTPIVDVIDRRLADPKLMTVEQMEKEFEGF</sequence>
<organism evidence="3">
    <name type="scientific">Metarhizium acridum (strain CQMa 102)</name>
    <dbReference type="NCBI Taxonomy" id="655827"/>
    <lineage>
        <taxon>Eukaryota</taxon>
        <taxon>Fungi</taxon>
        <taxon>Dikarya</taxon>
        <taxon>Ascomycota</taxon>
        <taxon>Pezizomycotina</taxon>
        <taxon>Sordariomycetes</taxon>
        <taxon>Hypocreomycetidae</taxon>
        <taxon>Hypocreales</taxon>
        <taxon>Clavicipitaceae</taxon>
        <taxon>Metarhizium</taxon>
    </lineage>
</organism>
<proteinExistence type="predicted"/>
<evidence type="ECO:0000256" key="1">
    <source>
        <dbReference type="SAM" id="MobiDB-lite"/>
    </source>
</evidence>
<dbReference type="EMBL" id="GL698577">
    <property type="protein sequence ID" value="EFY85444.1"/>
    <property type="molecule type" value="Genomic_DNA"/>
</dbReference>
<feature type="compositionally biased region" description="Basic and acidic residues" evidence="1">
    <location>
        <begin position="107"/>
        <end position="120"/>
    </location>
</feature>
<accession>E9EF61</accession>
<dbReference type="AlphaFoldDB" id="E9EF61"/>
<feature type="region of interest" description="Disordered" evidence="1">
    <location>
        <begin position="86"/>
        <end position="120"/>
    </location>
</feature>
<gene>
    <name evidence="2" type="ORF">MAC_08509</name>
</gene>
<dbReference type="InParanoid" id="E9EF61"/>
<protein>
    <submittedName>
        <fullName evidence="2">Uncharacterized protein</fullName>
    </submittedName>
</protein>
<dbReference type="HOGENOM" id="CLU_1540427_0_0_1"/>
<dbReference type="eggNOG" id="ENOG502RJ2K">
    <property type="taxonomic scope" value="Eukaryota"/>
</dbReference>
<dbReference type="Proteomes" id="UP000002499">
    <property type="component" value="Unassembled WGS sequence"/>
</dbReference>
<keyword evidence="3" id="KW-1185">Reference proteome</keyword>
<reference evidence="2 3" key="1">
    <citation type="journal article" date="2011" name="PLoS Genet.">
        <title>Genome sequencing and comparative transcriptomics of the model entomopathogenic fungi Metarhizium anisopliae and M. acridum.</title>
        <authorList>
            <person name="Gao Q."/>
            <person name="Jin K."/>
            <person name="Ying S.H."/>
            <person name="Zhang Y."/>
            <person name="Xiao G."/>
            <person name="Shang Y."/>
            <person name="Duan Z."/>
            <person name="Hu X."/>
            <person name="Xie X.Q."/>
            <person name="Zhou G."/>
            <person name="Peng G."/>
            <person name="Luo Z."/>
            <person name="Huang W."/>
            <person name="Wang B."/>
            <person name="Fang W."/>
            <person name="Wang S."/>
            <person name="Zhong Y."/>
            <person name="Ma L.J."/>
            <person name="St Leger R.J."/>
            <person name="Zhao G.P."/>
            <person name="Pei Y."/>
            <person name="Feng M.G."/>
            <person name="Xia Y."/>
            <person name="Wang C."/>
        </authorList>
    </citation>
    <scope>NUCLEOTIDE SEQUENCE [LARGE SCALE GENOMIC DNA]</scope>
    <source>
        <strain evidence="2 3">CQMa 102</strain>
    </source>
</reference>
<dbReference type="OrthoDB" id="4940802at2759"/>
<evidence type="ECO:0000313" key="2">
    <source>
        <dbReference type="EMBL" id="EFY85444.1"/>
    </source>
</evidence>